<sequence>MVDGAHIKPFSTFYDSRIHNGIALCKNHHWAFDRGWFAVDEKYKIIVSKDLEEISPRARTITEFHGEILILPKVEKYFPDIEALQWHRYNIFQP</sequence>
<keyword evidence="2" id="KW-0255">Endonuclease</keyword>
<name>A0ABT5A780_9CYAN</name>
<dbReference type="InterPro" id="IPR003615">
    <property type="entry name" value="HNH_nuc"/>
</dbReference>
<evidence type="ECO:0000313" key="2">
    <source>
        <dbReference type="EMBL" id="MDB9487805.1"/>
    </source>
</evidence>
<dbReference type="GO" id="GO:0004519">
    <property type="term" value="F:endonuclease activity"/>
    <property type="evidence" value="ECO:0007669"/>
    <property type="project" value="UniProtKB-KW"/>
</dbReference>
<evidence type="ECO:0000259" key="1">
    <source>
        <dbReference type="Pfam" id="PF13391"/>
    </source>
</evidence>
<proteinExistence type="predicted"/>
<keyword evidence="3" id="KW-1185">Reference proteome</keyword>
<evidence type="ECO:0000313" key="3">
    <source>
        <dbReference type="Proteomes" id="UP001212123"/>
    </source>
</evidence>
<gene>
    <name evidence="2" type="ORF">PN492_14810</name>
</gene>
<keyword evidence="2" id="KW-0378">Hydrolase</keyword>
<dbReference type="Proteomes" id="UP001212123">
    <property type="component" value="Unassembled WGS sequence"/>
</dbReference>
<dbReference type="EMBL" id="JAQMTU010000091">
    <property type="protein sequence ID" value="MDB9487805.1"/>
    <property type="molecule type" value="Genomic_DNA"/>
</dbReference>
<accession>A0ABT5A780</accession>
<organism evidence="2 3">
    <name type="scientific">Dolichospermum circinale CS-537/01</name>
    <dbReference type="NCBI Taxonomy" id="3021739"/>
    <lineage>
        <taxon>Bacteria</taxon>
        <taxon>Bacillati</taxon>
        <taxon>Cyanobacteriota</taxon>
        <taxon>Cyanophyceae</taxon>
        <taxon>Nostocales</taxon>
        <taxon>Aphanizomenonaceae</taxon>
        <taxon>Dolichospermum</taxon>
        <taxon>Dolichospermum circinale</taxon>
    </lineage>
</organism>
<keyword evidence="2" id="KW-0540">Nuclease</keyword>
<reference evidence="2 3" key="1">
    <citation type="submission" date="2023-01" db="EMBL/GenBank/DDBJ databases">
        <title>Genomes from the Australian National Cyanobacteria Reference Collection.</title>
        <authorList>
            <person name="Willis A."/>
            <person name="Lee E.M.F."/>
        </authorList>
    </citation>
    <scope>NUCLEOTIDE SEQUENCE [LARGE SCALE GENOMIC DNA]</scope>
    <source>
        <strain evidence="2 3">CS-537/01</strain>
    </source>
</reference>
<feature type="domain" description="HNH nuclease" evidence="1">
    <location>
        <begin position="2"/>
        <end position="40"/>
    </location>
</feature>
<protein>
    <submittedName>
        <fullName evidence="2">HNH endonuclease</fullName>
    </submittedName>
</protein>
<dbReference type="Pfam" id="PF13391">
    <property type="entry name" value="HNH_2"/>
    <property type="match status" value="1"/>
</dbReference>
<comment type="caution">
    <text evidence="2">The sequence shown here is derived from an EMBL/GenBank/DDBJ whole genome shotgun (WGS) entry which is preliminary data.</text>
</comment>